<dbReference type="NCBIfam" id="TIGR00407">
    <property type="entry name" value="proA"/>
    <property type="match status" value="1"/>
</dbReference>
<dbReference type="InterPro" id="IPR016161">
    <property type="entry name" value="Ald_DH/histidinol_DH"/>
</dbReference>
<dbReference type="Proteomes" id="UP000280842">
    <property type="component" value="Unassembled WGS sequence"/>
</dbReference>
<protein>
    <recommendedName>
        <fullName evidence="7">Gamma-glutamyl phosphate reductase</fullName>
        <shortName evidence="7">GPR</shortName>
        <ecNumber evidence="7">1.2.1.41</ecNumber>
    </recommendedName>
    <alternativeName>
        <fullName evidence="7">Glutamate-5-semialdehyde dehydrogenase</fullName>
    </alternativeName>
    <alternativeName>
        <fullName evidence="7">Glutamyl-gamma-semialdehyde dehydrogenase</fullName>
        <shortName evidence="7">GSA dehydrogenase</shortName>
    </alternativeName>
</protein>
<dbReference type="InterPro" id="IPR016163">
    <property type="entry name" value="Ald_DH_C"/>
</dbReference>
<reference evidence="10 11" key="1">
    <citation type="submission" date="2018-10" db="EMBL/GenBank/DDBJ databases">
        <title>Genomic Encyclopedia of Archaeal and Bacterial Type Strains, Phase II (KMG-II): from individual species to whole genera.</title>
        <authorList>
            <person name="Goeker M."/>
        </authorList>
    </citation>
    <scope>NUCLEOTIDE SEQUENCE [LARGE SCALE GENOMIC DNA]</scope>
    <source>
        <strain evidence="10 11">VM1</strain>
    </source>
</reference>
<keyword evidence="5 7" id="KW-0560">Oxidoreductase</keyword>
<dbReference type="RefSeq" id="WP_121922904.1">
    <property type="nucleotide sequence ID" value="NZ_REFO01000011.1"/>
</dbReference>
<evidence type="ECO:0000256" key="2">
    <source>
        <dbReference type="ARBA" id="ARBA00022605"/>
    </source>
</evidence>
<dbReference type="CDD" id="cd07079">
    <property type="entry name" value="ALDH_F18-19_ProA-GPR"/>
    <property type="match status" value="1"/>
</dbReference>
<dbReference type="SUPFAM" id="SSF53720">
    <property type="entry name" value="ALDH-like"/>
    <property type="match status" value="1"/>
</dbReference>
<evidence type="ECO:0000259" key="9">
    <source>
        <dbReference type="Pfam" id="PF00171"/>
    </source>
</evidence>
<evidence type="ECO:0000256" key="3">
    <source>
        <dbReference type="ARBA" id="ARBA00022650"/>
    </source>
</evidence>
<organism evidence="10 11">
    <name type="scientific">Hydrogenothermus marinus</name>
    <dbReference type="NCBI Taxonomy" id="133270"/>
    <lineage>
        <taxon>Bacteria</taxon>
        <taxon>Pseudomonadati</taxon>
        <taxon>Aquificota</taxon>
        <taxon>Aquificia</taxon>
        <taxon>Aquificales</taxon>
        <taxon>Hydrogenothermaceae</taxon>
        <taxon>Hydrogenothermus</taxon>
    </lineage>
</organism>
<dbReference type="PANTHER" id="PTHR11063">
    <property type="entry name" value="GLUTAMATE SEMIALDEHYDE DEHYDROGENASE"/>
    <property type="match status" value="1"/>
</dbReference>
<comment type="caution">
    <text evidence="10">The sequence shown here is derived from an EMBL/GenBank/DDBJ whole genome shotgun (WGS) entry which is preliminary data.</text>
</comment>
<dbReference type="InterPro" id="IPR016162">
    <property type="entry name" value="Ald_DH_N"/>
</dbReference>
<dbReference type="GO" id="GO:0005737">
    <property type="term" value="C:cytoplasm"/>
    <property type="evidence" value="ECO:0007669"/>
    <property type="project" value="UniProtKB-SubCell"/>
</dbReference>
<evidence type="ECO:0000256" key="4">
    <source>
        <dbReference type="ARBA" id="ARBA00022857"/>
    </source>
</evidence>
<evidence type="ECO:0000313" key="11">
    <source>
        <dbReference type="Proteomes" id="UP000280842"/>
    </source>
</evidence>
<dbReference type="InterPro" id="IPR000965">
    <property type="entry name" value="GPR_dom"/>
</dbReference>
<dbReference type="InterPro" id="IPR015590">
    <property type="entry name" value="Aldehyde_DH_dom"/>
</dbReference>
<dbReference type="PANTHER" id="PTHR11063:SF8">
    <property type="entry name" value="DELTA-1-PYRROLINE-5-CARBOXYLATE SYNTHASE"/>
    <property type="match status" value="1"/>
</dbReference>
<dbReference type="GO" id="GO:0055129">
    <property type="term" value="P:L-proline biosynthetic process"/>
    <property type="evidence" value="ECO:0007669"/>
    <property type="project" value="UniProtKB-UniRule"/>
</dbReference>
<dbReference type="Gene3D" id="3.40.309.10">
    <property type="entry name" value="Aldehyde Dehydrogenase, Chain A, domain 2"/>
    <property type="match status" value="1"/>
</dbReference>
<dbReference type="PIRSF" id="PIRSF000151">
    <property type="entry name" value="GPR"/>
    <property type="match status" value="1"/>
</dbReference>
<evidence type="ECO:0000256" key="8">
    <source>
        <dbReference type="SAM" id="Coils"/>
    </source>
</evidence>
<dbReference type="InterPro" id="IPR012134">
    <property type="entry name" value="Glu-5-SA_DH"/>
</dbReference>
<dbReference type="OrthoDB" id="9809970at2"/>
<keyword evidence="2 7" id="KW-0028">Amino-acid biosynthesis</keyword>
<accession>A0A3M0C2E5</accession>
<proteinExistence type="inferred from homology"/>
<dbReference type="Gene3D" id="3.40.605.10">
    <property type="entry name" value="Aldehyde Dehydrogenase, Chain A, domain 1"/>
    <property type="match status" value="1"/>
</dbReference>
<dbReference type="GO" id="GO:0004350">
    <property type="term" value="F:glutamate-5-semialdehyde dehydrogenase activity"/>
    <property type="evidence" value="ECO:0007669"/>
    <property type="project" value="UniProtKB-UniRule"/>
</dbReference>
<dbReference type="GO" id="GO:0050661">
    <property type="term" value="F:NADP binding"/>
    <property type="evidence" value="ECO:0007669"/>
    <property type="project" value="InterPro"/>
</dbReference>
<dbReference type="FunFam" id="3.40.309.10:FF:000006">
    <property type="entry name" value="Gamma-glutamyl phosphate reductase"/>
    <property type="match status" value="1"/>
</dbReference>
<dbReference type="EMBL" id="REFO01000011">
    <property type="protein sequence ID" value="RMA97112.1"/>
    <property type="molecule type" value="Genomic_DNA"/>
</dbReference>
<name>A0A3M0C2E5_9AQUI</name>
<dbReference type="HAMAP" id="MF_00412">
    <property type="entry name" value="ProA"/>
    <property type="match status" value="1"/>
</dbReference>
<keyword evidence="7" id="KW-0963">Cytoplasm</keyword>
<dbReference type="UniPathway" id="UPA00098">
    <property type="reaction ID" value="UER00360"/>
</dbReference>
<comment type="similarity">
    <text evidence="7">Belongs to the gamma-glutamyl phosphate reductase family.</text>
</comment>
<comment type="function">
    <text evidence="7">Catalyzes the NADPH-dependent reduction of L-glutamate 5-phosphate into L-glutamate 5-semialdehyde and phosphate. The product spontaneously undergoes cyclization to form 1-pyrroline-5-carboxylate.</text>
</comment>
<keyword evidence="4 7" id="KW-0521">NADP</keyword>
<evidence type="ECO:0000256" key="5">
    <source>
        <dbReference type="ARBA" id="ARBA00023002"/>
    </source>
</evidence>
<dbReference type="InterPro" id="IPR020593">
    <property type="entry name" value="G-glutamylP_reductase_CS"/>
</dbReference>
<dbReference type="EC" id="1.2.1.41" evidence="7"/>
<evidence type="ECO:0000256" key="6">
    <source>
        <dbReference type="ARBA" id="ARBA00049024"/>
    </source>
</evidence>
<evidence type="ECO:0000313" key="10">
    <source>
        <dbReference type="EMBL" id="RMA97112.1"/>
    </source>
</evidence>
<keyword evidence="3 7" id="KW-0641">Proline biosynthesis</keyword>
<dbReference type="AlphaFoldDB" id="A0A3M0C2E5"/>
<comment type="pathway">
    <text evidence="1 7">Amino-acid biosynthesis; L-proline biosynthesis; L-glutamate 5-semialdehyde from L-glutamate: step 2/2.</text>
</comment>
<dbReference type="NCBIfam" id="NF001221">
    <property type="entry name" value="PRK00197.1"/>
    <property type="match status" value="1"/>
</dbReference>
<feature type="coiled-coil region" evidence="8">
    <location>
        <begin position="29"/>
        <end position="61"/>
    </location>
</feature>
<evidence type="ECO:0000256" key="1">
    <source>
        <dbReference type="ARBA" id="ARBA00004985"/>
    </source>
</evidence>
<keyword evidence="11" id="KW-1185">Reference proteome</keyword>
<comment type="catalytic activity">
    <reaction evidence="6 7">
        <text>L-glutamate 5-semialdehyde + phosphate + NADP(+) = L-glutamyl 5-phosphate + NADPH + H(+)</text>
        <dbReference type="Rhea" id="RHEA:19541"/>
        <dbReference type="ChEBI" id="CHEBI:15378"/>
        <dbReference type="ChEBI" id="CHEBI:43474"/>
        <dbReference type="ChEBI" id="CHEBI:57783"/>
        <dbReference type="ChEBI" id="CHEBI:58066"/>
        <dbReference type="ChEBI" id="CHEBI:58274"/>
        <dbReference type="ChEBI" id="CHEBI:58349"/>
        <dbReference type="EC" id="1.2.1.41"/>
    </reaction>
</comment>
<feature type="domain" description="Aldehyde dehydrogenase" evidence="9">
    <location>
        <begin position="6"/>
        <end position="285"/>
    </location>
</feature>
<keyword evidence="8" id="KW-0175">Coiled coil</keyword>
<dbReference type="PROSITE" id="PS01223">
    <property type="entry name" value="PROA"/>
    <property type="match status" value="1"/>
</dbReference>
<dbReference type="Pfam" id="PF00171">
    <property type="entry name" value="Aldedh"/>
    <property type="match status" value="1"/>
</dbReference>
<evidence type="ECO:0000256" key="7">
    <source>
        <dbReference type="HAMAP-Rule" id="MF_00412"/>
    </source>
</evidence>
<gene>
    <name evidence="7" type="primary">proA</name>
    <name evidence="10" type="ORF">CLV39_0767</name>
</gene>
<comment type="subcellular location">
    <subcellularLocation>
        <location evidence="7">Cytoplasm</location>
    </subcellularLocation>
</comment>
<sequence length="447" mass="50055">MNPKDYAIEIAKKVDKVKRKLFSIDTDTKNKLLKRAAELILERKEELQKENQKDLEKAEKKGYSKALLDRLALNEKRINGMVQVLNDVIALPDPVGEVISMWTRPNGLKVGQMRVPLGSILIVYEARPNVTIEAASLCIKSSNAVILKGGSETINSNRVLVDILKQAAREVGYPEDAIAFVDSTDRQVVNELLQLDQYIDVVIPRGGEGLIRAVAENSKIPVIKHYKGVCNLYIDDEADFDKALNIAYNAKVERPSVCNAIENLIVHKDIAEKFLPEIAYYYGKAGVEMRCDERALQILKDDPKAKNTEIKPATEEDFYEEFLDLIIAVKVVDSHDEAIDFIHKYGSSHSESIITENYTKGMKFINNVDSAAVYINASTRFTDGNEFGLGAEMGISTDKIHARGPMGLKELTIPKFIIFGNGQIRNNVGIPKEEEEININKEACERK</sequence>